<dbReference type="AlphaFoldDB" id="A0A2R6AJ99"/>
<evidence type="ECO:0000313" key="9">
    <source>
        <dbReference type="EMBL" id="PSN86460.1"/>
    </source>
</evidence>
<evidence type="ECO:0000313" key="10">
    <source>
        <dbReference type="Proteomes" id="UP000240569"/>
    </source>
</evidence>
<dbReference type="EC" id="1.1.1.336" evidence="1"/>
<dbReference type="InterPro" id="IPR008927">
    <property type="entry name" value="6-PGluconate_DH-like_C_sf"/>
</dbReference>
<dbReference type="Pfam" id="PF00984">
    <property type="entry name" value="UDPG_MGDP_dh"/>
    <property type="match status" value="1"/>
</dbReference>
<evidence type="ECO:0000256" key="1">
    <source>
        <dbReference type="ARBA" id="ARBA00012935"/>
    </source>
</evidence>
<accession>A0A2R6AJ99</accession>
<dbReference type="PIRSF" id="PIRSF000124">
    <property type="entry name" value="UDPglc_GDPman_dh"/>
    <property type="match status" value="1"/>
</dbReference>
<dbReference type="SUPFAM" id="SSF51735">
    <property type="entry name" value="NAD(P)-binding Rossmann-fold domains"/>
    <property type="match status" value="1"/>
</dbReference>
<protein>
    <recommendedName>
        <fullName evidence="2">UDP-N-acetyl-D-mannosamine dehydrogenase</fullName>
        <ecNumber evidence="1">1.1.1.336</ecNumber>
    </recommendedName>
    <alternativeName>
        <fullName evidence="5">UDP-ManNAc 6-dehydrogenase</fullName>
    </alternativeName>
</protein>
<feature type="domain" description="UDP-glucose/GDP-mannose dehydrogenase C-terminal" evidence="8">
    <location>
        <begin position="321"/>
        <end position="425"/>
    </location>
</feature>
<dbReference type="GO" id="GO:0089714">
    <property type="term" value="F:UDP-N-acetyl-D-mannosamine dehydrogenase activity"/>
    <property type="evidence" value="ECO:0007669"/>
    <property type="project" value="UniProtKB-EC"/>
</dbReference>
<dbReference type="Proteomes" id="UP000240569">
    <property type="component" value="Unassembled WGS sequence"/>
</dbReference>
<keyword evidence="3" id="KW-0560">Oxidoreductase</keyword>
<dbReference type="PIRSF" id="PIRSF500136">
    <property type="entry name" value="UDP_ManNAc_DH"/>
    <property type="match status" value="1"/>
</dbReference>
<evidence type="ECO:0000256" key="7">
    <source>
        <dbReference type="PIRNR" id="PIRNR000124"/>
    </source>
</evidence>
<dbReference type="SMART" id="SM00984">
    <property type="entry name" value="UDPG_MGDP_dh_C"/>
    <property type="match status" value="1"/>
</dbReference>
<dbReference type="InterPro" id="IPR017476">
    <property type="entry name" value="UDP-Glc/GDP-Man"/>
</dbReference>
<dbReference type="InterPro" id="IPR028359">
    <property type="entry name" value="UDP_ManNAc/GlcNAc_DH"/>
</dbReference>
<dbReference type="InterPro" id="IPR036291">
    <property type="entry name" value="NAD(P)-bd_dom_sf"/>
</dbReference>
<dbReference type="PANTHER" id="PTHR43491:SF5">
    <property type="entry name" value="UDP-N-ACETYL-D-MANNOSAMINE DEHYDROGENASE"/>
    <property type="match status" value="1"/>
</dbReference>
<dbReference type="InterPro" id="IPR014026">
    <property type="entry name" value="UDP-Glc/GDP-Man_DH_dimer"/>
</dbReference>
<organism evidence="9 10">
    <name type="scientific">Candidatus Marsarchaeota G1 archaeon BE_D</name>
    <dbReference type="NCBI Taxonomy" id="1978156"/>
    <lineage>
        <taxon>Archaea</taxon>
        <taxon>Candidatus Marsarchaeota</taxon>
        <taxon>Candidatus Marsarchaeota group 1</taxon>
    </lineage>
</organism>
<sequence length="443" mass="48298">MDSVAVYGVGRVGLVLAAAWCKAGYNVVGVDVNSELVERLNSLNLEFVEEQILREVVKEGLKAKTLTFTTDGLSASKNATIHLIAVPTPIDWQSKKFDSSFLDSAVETISTGLKKGDTVILESSVPPGTTKNSVKPRLERKSGLVAEEDFYLAFSPERVYVGRAYEDLVKRYPKIVGGVGPKSTERVATLYSKIAEKGVIRVRDSTTAETTKLFEGIYRDVNIALANELALFCQTLGVNYYEIQKAANTQPYCHLHSPGPGVGGMCIPLYPYFVLEAAKEIGVQLPLVSLARSINESMPSVTADFVLSYARSLELRELKLAILGAAYRGNTSDSRNSPAVELAITLKKKGFENIRVHDPFVFSDRKLKQFGIELTRDLKRALKDANVVVVAVDHAEYSLLTLKEIKRLSGAPKTLVVDTKGILKAENVDGVFFAALGVGKTSS</sequence>
<dbReference type="InterPro" id="IPR001732">
    <property type="entry name" value="UDP-Glc/GDP-Man_DH_N"/>
</dbReference>
<evidence type="ECO:0000259" key="8">
    <source>
        <dbReference type="SMART" id="SM00984"/>
    </source>
</evidence>
<keyword evidence="4" id="KW-0520">NAD</keyword>
<dbReference type="GO" id="GO:0000271">
    <property type="term" value="P:polysaccharide biosynthetic process"/>
    <property type="evidence" value="ECO:0007669"/>
    <property type="project" value="InterPro"/>
</dbReference>
<dbReference type="GO" id="GO:0051287">
    <property type="term" value="F:NAD binding"/>
    <property type="evidence" value="ECO:0007669"/>
    <property type="project" value="InterPro"/>
</dbReference>
<dbReference type="GO" id="GO:0016628">
    <property type="term" value="F:oxidoreductase activity, acting on the CH-CH group of donors, NAD or NADP as acceptor"/>
    <property type="evidence" value="ECO:0007669"/>
    <property type="project" value="InterPro"/>
</dbReference>
<gene>
    <name evidence="9" type="ORF">B9Q02_02360</name>
</gene>
<dbReference type="Pfam" id="PF03721">
    <property type="entry name" value="UDPG_MGDP_dh_N"/>
    <property type="match status" value="1"/>
</dbReference>
<dbReference type="Pfam" id="PF03720">
    <property type="entry name" value="UDPG_MGDP_dh_C"/>
    <property type="match status" value="1"/>
</dbReference>
<comment type="similarity">
    <text evidence="7">Belongs to the UDP-glucose/GDP-mannose dehydrogenase family.</text>
</comment>
<dbReference type="SUPFAM" id="SSF48179">
    <property type="entry name" value="6-phosphogluconate dehydrogenase C-terminal domain-like"/>
    <property type="match status" value="1"/>
</dbReference>
<proteinExistence type="inferred from homology"/>
<name>A0A2R6AJ99_9ARCH</name>
<evidence type="ECO:0000256" key="2">
    <source>
        <dbReference type="ARBA" id="ARBA00016796"/>
    </source>
</evidence>
<comment type="catalytic activity">
    <reaction evidence="6">
        <text>UDP-N-acetyl-alpha-D-mannosamine + 2 NAD(+) + H2O = UDP-N-acetyl-alpha-D-mannosaminouronate + 2 NADH + 3 H(+)</text>
        <dbReference type="Rhea" id="RHEA:25780"/>
        <dbReference type="ChEBI" id="CHEBI:15377"/>
        <dbReference type="ChEBI" id="CHEBI:15378"/>
        <dbReference type="ChEBI" id="CHEBI:57540"/>
        <dbReference type="ChEBI" id="CHEBI:57945"/>
        <dbReference type="ChEBI" id="CHEBI:68623"/>
        <dbReference type="ChEBI" id="CHEBI:70731"/>
        <dbReference type="EC" id="1.1.1.336"/>
    </reaction>
</comment>
<dbReference type="EMBL" id="NEXD01000006">
    <property type="protein sequence ID" value="PSN86460.1"/>
    <property type="molecule type" value="Genomic_DNA"/>
</dbReference>
<dbReference type="SUPFAM" id="SSF52413">
    <property type="entry name" value="UDP-glucose/GDP-mannose dehydrogenase C-terminal domain"/>
    <property type="match status" value="1"/>
</dbReference>
<evidence type="ECO:0000256" key="4">
    <source>
        <dbReference type="ARBA" id="ARBA00023027"/>
    </source>
</evidence>
<dbReference type="InterPro" id="IPR036220">
    <property type="entry name" value="UDP-Glc/GDP-Man_DH_C_sf"/>
</dbReference>
<comment type="caution">
    <text evidence="9">The sequence shown here is derived from an EMBL/GenBank/DDBJ whole genome shotgun (WGS) entry which is preliminary data.</text>
</comment>
<evidence type="ECO:0000256" key="5">
    <source>
        <dbReference type="ARBA" id="ARBA00030172"/>
    </source>
</evidence>
<dbReference type="Gene3D" id="3.40.50.720">
    <property type="entry name" value="NAD(P)-binding Rossmann-like Domain"/>
    <property type="match status" value="2"/>
</dbReference>
<dbReference type="NCBIfam" id="TIGR03026">
    <property type="entry name" value="NDP-sugDHase"/>
    <property type="match status" value="1"/>
</dbReference>
<dbReference type="InterPro" id="IPR014027">
    <property type="entry name" value="UDP-Glc/GDP-Man_DH_C"/>
</dbReference>
<evidence type="ECO:0000256" key="3">
    <source>
        <dbReference type="ARBA" id="ARBA00023002"/>
    </source>
</evidence>
<evidence type="ECO:0000256" key="6">
    <source>
        <dbReference type="ARBA" id="ARBA00049130"/>
    </source>
</evidence>
<dbReference type="PANTHER" id="PTHR43491">
    <property type="entry name" value="UDP-N-ACETYL-D-MANNOSAMINE DEHYDROGENASE"/>
    <property type="match status" value="1"/>
</dbReference>
<reference evidence="9 10" key="1">
    <citation type="submission" date="2017-04" db="EMBL/GenBank/DDBJ databases">
        <title>Novel microbial lineages endemic to geothermal iron-oxide mats fill important gaps in the evolutionary history of Archaea.</title>
        <authorList>
            <person name="Jay Z.J."/>
            <person name="Beam J.P."/>
            <person name="Dlakic M."/>
            <person name="Rusch D.B."/>
            <person name="Kozubal M.A."/>
            <person name="Inskeep W.P."/>
        </authorList>
    </citation>
    <scope>NUCLEOTIDE SEQUENCE [LARGE SCALE GENOMIC DNA]</scope>
    <source>
        <strain evidence="9">BE_D</strain>
    </source>
</reference>